<feature type="DNA-binding region" description="H-T-H motif" evidence="3">
    <location>
        <begin position="25"/>
        <end position="44"/>
    </location>
</feature>
<name>A0A177KRK6_9BACI</name>
<dbReference type="PRINTS" id="PR00455">
    <property type="entry name" value="HTHTETR"/>
</dbReference>
<dbReference type="PANTHER" id="PTHR43479">
    <property type="entry name" value="ACREF/ENVCD OPERON REPRESSOR-RELATED"/>
    <property type="match status" value="1"/>
</dbReference>
<dbReference type="PROSITE" id="PS50977">
    <property type="entry name" value="HTH_TETR_2"/>
    <property type="match status" value="1"/>
</dbReference>
<dbReference type="InterPro" id="IPR009057">
    <property type="entry name" value="Homeodomain-like_sf"/>
</dbReference>
<feature type="domain" description="HTH tetR-type" evidence="4">
    <location>
        <begin position="2"/>
        <end position="62"/>
    </location>
</feature>
<dbReference type="AlphaFoldDB" id="A0A177KRK6"/>
<evidence type="ECO:0000256" key="2">
    <source>
        <dbReference type="ARBA" id="ARBA00023125"/>
    </source>
</evidence>
<gene>
    <name evidence="5" type="ORF">AWH48_03410</name>
    <name evidence="6" type="ORF">AWH49_14940</name>
</gene>
<dbReference type="InterPro" id="IPR032551">
    <property type="entry name" value="BscR_C"/>
</dbReference>
<dbReference type="InterPro" id="IPR036271">
    <property type="entry name" value="Tet_transcr_reg_TetR-rel_C_sf"/>
</dbReference>
<dbReference type="EMBL" id="LQWZ01000023">
    <property type="protein sequence ID" value="OAH55737.1"/>
    <property type="molecule type" value="Genomic_DNA"/>
</dbReference>
<accession>A0A177KRK6</accession>
<reference evidence="7 8" key="1">
    <citation type="submission" date="2016-01" db="EMBL/GenBank/DDBJ databases">
        <title>Investigation of taxonomic status of Bacillus aminovorans.</title>
        <authorList>
            <person name="Verma A."/>
            <person name="Pal Y."/>
            <person name="Krishnamurthi S."/>
        </authorList>
    </citation>
    <scope>NUCLEOTIDE SEQUENCE [LARGE SCALE GENOMIC DNA]</scope>
    <source>
        <strain evidence="6 7">DSM 1314</strain>
        <strain evidence="5 8">DSM 4337</strain>
    </source>
</reference>
<dbReference type="Gene3D" id="1.10.357.10">
    <property type="entry name" value="Tetracycline Repressor, domain 2"/>
    <property type="match status" value="1"/>
</dbReference>
<dbReference type="EMBL" id="LQWY01000030">
    <property type="protein sequence ID" value="OAH60873.1"/>
    <property type="molecule type" value="Genomic_DNA"/>
</dbReference>
<evidence type="ECO:0000313" key="5">
    <source>
        <dbReference type="EMBL" id="OAH55737.1"/>
    </source>
</evidence>
<organism evidence="5 8">
    <name type="scientific">Domibacillus aminovorans</name>
    <dbReference type="NCBI Taxonomy" id="29332"/>
    <lineage>
        <taxon>Bacteria</taxon>
        <taxon>Bacillati</taxon>
        <taxon>Bacillota</taxon>
        <taxon>Bacilli</taxon>
        <taxon>Bacillales</taxon>
        <taxon>Bacillaceae</taxon>
        <taxon>Domibacillus</taxon>
    </lineage>
</organism>
<keyword evidence="7" id="KW-1185">Reference proteome</keyword>
<dbReference type="STRING" id="29332.AWH48_03410"/>
<dbReference type="InterPro" id="IPR023772">
    <property type="entry name" value="DNA-bd_HTH_TetR-type_CS"/>
</dbReference>
<evidence type="ECO:0000256" key="1">
    <source>
        <dbReference type="ARBA" id="ARBA00022491"/>
    </source>
</evidence>
<keyword evidence="2 3" id="KW-0238">DNA-binding</keyword>
<dbReference type="GO" id="GO:0003677">
    <property type="term" value="F:DNA binding"/>
    <property type="evidence" value="ECO:0007669"/>
    <property type="project" value="UniProtKB-UniRule"/>
</dbReference>
<dbReference type="PROSITE" id="PS01081">
    <property type="entry name" value="HTH_TETR_1"/>
    <property type="match status" value="1"/>
</dbReference>
<comment type="caution">
    <text evidence="5">The sequence shown here is derived from an EMBL/GenBank/DDBJ whole genome shotgun (WGS) entry which is preliminary data.</text>
</comment>
<evidence type="ECO:0000259" key="4">
    <source>
        <dbReference type="PROSITE" id="PS50977"/>
    </source>
</evidence>
<evidence type="ECO:0000256" key="3">
    <source>
        <dbReference type="PROSITE-ProRule" id="PRU00335"/>
    </source>
</evidence>
<sequence length="186" mass="21462">MTTKREDILAASLEQFSIRGFDGTTIPMIANRAGVGAGTIYRYFADKEALVNELFQHCMKQLTKVIQIDLQNKSTDEQFRFLFHQFFHFSKQNPHVVRFIQSQKGMPYLNQDSENAYQNLIDSIERIIIEGQKKEEVYEFPPNVLISFIVGGIIEVLKLFESESLEDSTELIERMGTFVARAVRID</sequence>
<dbReference type="InterPro" id="IPR050624">
    <property type="entry name" value="HTH-type_Tx_Regulator"/>
</dbReference>
<dbReference type="OrthoDB" id="2720430at2"/>
<dbReference type="Pfam" id="PF00440">
    <property type="entry name" value="TetR_N"/>
    <property type="match status" value="1"/>
</dbReference>
<proteinExistence type="predicted"/>
<dbReference type="Pfam" id="PF16295">
    <property type="entry name" value="TetR_C_10"/>
    <property type="match status" value="1"/>
</dbReference>
<protein>
    <recommendedName>
        <fullName evidence="4">HTH tetR-type domain-containing protein</fullName>
    </recommendedName>
</protein>
<dbReference type="SUPFAM" id="SSF48498">
    <property type="entry name" value="Tetracyclin repressor-like, C-terminal domain"/>
    <property type="match status" value="1"/>
</dbReference>
<evidence type="ECO:0000313" key="8">
    <source>
        <dbReference type="Proteomes" id="UP000077271"/>
    </source>
</evidence>
<dbReference type="Proteomes" id="UP000077271">
    <property type="component" value="Unassembled WGS sequence"/>
</dbReference>
<evidence type="ECO:0000313" key="7">
    <source>
        <dbReference type="Proteomes" id="UP000076935"/>
    </source>
</evidence>
<dbReference type="InterPro" id="IPR001647">
    <property type="entry name" value="HTH_TetR"/>
</dbReference>
<dbReference type="SUPFAM" id="SSF46689">
    <property type="entry name" value="Homeodomain-like"/>
    <property type="match status" value="1"/>
</dbReference>
<dbReference type="RefSeq" id="WP_018393608.1">
    <property type="nucleotide sequence ID" value="NZ_JBCNAN010000023.1"/>
</dbReference>
<evidence type="ECO:0000313" key="6">
    <source>
        <dbReference type="EMBL" id="OAH60873.1"/>
    </source>
</evidence>
<dbReference type="Proteomes" id="UP000076935">
    <property type="component" value="Unassembled WGS sequence"/>
</dbReference>
<dbReference type="PANTHER" id="PTHR43479:SF11">
    <property type="entry name" value="ACREF_ENVCD OPERON REPRESSOR-RELATED"/>
    <property type="match status" value="1"/>
</dbReference>
<keyword evidence="1" id="KW-0678">Repressor</keyword>